<dbReference type="InterPro" id="IPR032675">
    <property type="entry name" value="LRR_dom_sf"/>
</dbReference>
<dbReference type="Pfam" id="PF08477">
    <property type="entry name" value="Roc"/>
    <property type="match status" value="1"/>
</dbReference>
<comment type="subcellular location">
    <subcellularLocation>
        <location evidence="2">Membrane</location>
        <topology evidence="2">Single-pass membrane protein</topology>
    </subcellularLocation>
</comment>
<dbReference type="SUPFAM" id="SSF52058">
    <property type="entry name" value="L domain-like"/>
    <property type="match status" value="1"/>
</dbReference>
<dbReference type="Gene3D" id="3.40.50.300">
    <property type="entry name" value="P-loop containing nucleotide triphosphate hydrolases"/>
    <property type="match status" value="1"/>
</dbReference>
<reference evidence="16" key="1">
    <citation type="submission" date="2022-11" db="EMBL/GenBank/DDBJ databases">
        <title>Centuries of genome instability and evolution in soft-shell clam transmissible cancer (bioRxiv).</title>
        <authorList>
            <person name="Hart S.F.M."/>
            <person name="Yonemitsu M.A."/>
            <person name="Giersch R.M."/>
            <person name="Beal B.F."/>
            <person name="Arriagada G."/>
            <person name="Davis B.W."/>
            <person name="Ostrander E.A."/>
            <person name="Goff S.P."/>
            <person name="Metzger M.J."/>
        </authorList>
    </citation>
    <scope>NUCLEOTIDE SEQUENCE</scope>
    <source>
        <strain evidence="16">MELC-2E11</strain>
        <tissue evidence="16">Siphon/mantle</tissue>
    </source>
</reference>
<dbReference type="InterPro" id="IPR002110">
    <property type="entry name" value="Ankyrin_rpt"/>
</dbReference>
<evidence type="ECO:0000256" key="11">
    <source>
        <dbReference type="ARBA" id="ARBA00023180"/>
    </source>
</evidence>
<dbReference type="EMBL" id="CP111014">
    <property type="protein sequence ID" value="WAR00447.1"/>
    <property type="molecule type" value="Genomic_DNA"/>
</dbReference>
<keyword evidence="9" id="KW-0472">Membrane</keyword>
<keyword evidence="5" id="KW-0732">Signal</keyword>
<dbReference type="Gene3D" id="1.10.510.10">
    <property type="entry name" value="Transferase(Phosphotransferase) domain 1"/>
    <property type="match status" value="1"/>
</dbReference>
<accession>A0ABY7DV21</accession>
<dbReference type="PROSITE" id="PS51424">
    <property type="entry name" value="ROC"/>
    <property type="match status" value="1"/>
</dbReference>
<feature type="domain" description="Roc" evidence="15">
    <location>
        <begin position="630"/>
        <end position="850"/>
    </location>
</feature>
<evidence type="ECO:0000256" key="8">
    <source>
        <dbReference type="ARBA" id="ARBA00022989"/>
    </source>
</evidence>
<dbReference type="Gene3D" id="3.30.70.1390">
    <property type="entry name" value="ROC domain from the Parkinson's disease-associated leucine-rich repeat kinase 2"/>
    <property type="match status" value="1"/>
</dbReference>
<dbReference type="InterPro" id="IPR000719">
    <property type="entry name" value="Prot_kinase_dom"/>
</dbReference>
<evidence type="ECO:0000259" key="14">
    <source>
        <dbReference type="PROSITE" id="PS50011"/>
    </source>
</evidence>
<dbReference type="InterPro" id="IPR003591">
    <property type="entry name" value="Leu-rich_rpt_typical-subtyp"/>
</dbReference>
<gene>
    <name evidence="16" type="ORF">MAR_024819</name>
</gene>
<dbReference type="InterPro" id="IPR020859">
    <property type="entry name" value="ROC"/>
</dbReference>
<keyword evidence="7" id="KW-0547">Nucleotide-binding</keyword>
<evidence type="ECO:0000256" key="10">
    <source>
        <dbReference type="ARBA" id="ARBA00023170"/>
    </source>
</evidence>
<comment type="cofactor">
    <cofactor evidence="1">
        <name>Mg(2+)</name>
        <dbReference type="ChEBI" id="CHEBI:18420"/>
    </cofactor>
</comment>
<dbReference type="InterPro" id="IPR011009">
    <property type="entry name" value="Kinase-like_dom_sf"/>
</dbReference>
<evidence type="ECO:0000256" key="3">
    <source>
        <dbReference type="ARBA" id="ARBA00022614"/>
    </source>
</evidence>
<dbReference type="Gene3D" id="1.25.40.20">
    <property type="entry name" value="Ankyrin repeat-containing domain"/>
    <property type="match status" value="1"/>
</dbReference>
<keyword evidence="12" id="KW-0040">ANK repeat</keyword>
<dbReference type="Proteomes" id="UP001164746">
    <property type="component" value="Chromosome 3"/>
</dbReference>
<keyword evidence="6" id="KW-0677">Repeat</keyword>
<feature type="region of interest" description="Disordered" evidence="13">
    <location>
        <begin position="1730"/>
        <end position="1792"/>
    </location>
</feature>
<evidence type="ECO:0000313" key="16">
    <source>
        <dbReference type="EMBL" id="WAR00447.1"/>
    </source>
</evidence>
<dbReference type="PROSITE" id="PS50297">
    <property type="entry name" value="ANK_REP_REGION"/>
    <property type="match status" value="1"/>
</dbReference>
<evidence type="ECO:0000256" key="5">
    <source>
        <dbReference type="ARBA" id="ARBA00022729"/>
    </source>
</evidence>
<dbReference type="PROSITE" id="PS51450">
    <property type="entry name" value="LRR"/>
    <property type="match status" value="2"/>
</dbReference>
<proteinExistence type="predicted"/>
<evidence type="ECO:0000256" key="4">
    <source>
        <dbReference type="ARBA" id="ARBA00022692"/>
    </source>
</evidence>
<evidence type="ECO:0000259" key="15">
    <source>
        <dbReference type="PROSITE" id="PS51424"/>
    </source>
</evidence>
<dbReference type="Pfam" id="PF12796">
    <property type="entry name" value="Ank_2"/>
    <property type="match status" value="1"/>
</dbReference>
<keyword evidence="3" id="KW-0433">Leucine-rich repeat</keyword>
<feature type="domain" description="Protein kinase" evidence="14">
    <location>
        <begin position="1067"/>
        <end position="1402"/>
    </location>
</feature>
<keyword evidence="17" id="KW-1185">Reference proteome</keyword>
<dbReference type="PROSITE" id="PS50088">
    <property type="entry name" value="ANK_REPEAT"/>
    <property type="match status" value="1"/>
</dbReference>
<evidence type="ECO:0000256" key="13">
    <source>
        <dbReference type="SAM" id="MobiDB-lite"/>
    </source>
</evidence>
<dbReference type="InterPro" id="IPR036770">
    <property type="entry name" value="Ankyrin_rpt-contain_sf"/>
</dbReference>
<protein>
    <submittedName>
        <fullName evidence="16">LRRK1-like protein</fullName>
    </submittedName>
</protein>
<dbReference type="InterPro" id="IPR001611">
    <property type="entry name" value="Leu-rich_rpt"/>
</dbReference>
<evidence type="ECO:0000313" key="17">
    <source>
        <dbReference type="Proteomes" id="UP001164746"/>
    </source>
</evidence>
<dbReference type="SUPFAM" id="SSF56112">
    <property type="entry name" value="Protein kinase-like (PK-like)"/>
    <property type="match status" value="1"/>
</dbReference>
<dbReference type="SMART" id="SM00220">
    <property type="entry name" value="S_TKc"/>
    <property type="match status" value="1"/>
</dbReference>
<keyword evidence="11" id="KW-0325">Glycoprotein</keyword>
<dbReference type="PROSITE" id="PS00108">
    <property type="entry name" value="PROTEIN_KINASE_ST"/>
    <property type="match status" value="1"/>
</dbReference>
<evidence type="ECO:0000256" key="1">
    <source>
        <dbReference type="ARBA" id="ARBA00001946"/>
    </source>
</evidence>
<keyword evidence="8" id="KW-1133">Transmembrane helix</keyword>
<feature type="repeat" description="ANK" evidence="12">
    <location>
        <begin position="123"/>
        <end position="155"/>
    </location>
</feature>
<keyword evidence="4" id="KW-0812">Transmembrane</keyword>
<dbReference type="SMART" id="SM00364">
    <property type="entry name" value="LRR_BAC"/>
    <property type="match status" value="7"/>
</dbReference>
<dbReference type="PANTHER" id="PTHR27000:SF642">
    <property type="entry name" value="INACTIVE LEUCINE-RICH REPEAT RECEPTOR KINASE XIAO-RELATED"/>
    <property type="match status" value="1"/>
</dbReference>
<evidence type="ECO:0000256" key="9">
    <source>
        <dbReference type="ARBA" id="ARBA00023136"/>
    </source>
</evidence>
<dbReference type="InterPro" id="IPR027417">
    <property type="entry name" value="P-loop_NTPase"/>
</dbReference>
<evidence type="ECO:0000256" key="12">
    <source>
        <dbReference type="PROSITE-ProRule" id="PRU00023"/>
    </source>
</evidence>
<dbReference type="Pfam" id="PF00069">
    <property type="entry name" value="Pkinase"/>
    <property type="match status" value="1"/>
</dbReference>
<dbReference type="PANTHER" id="PTHR27000">
    <property type="entry name" value="LEUCINE-RICH REPEAT RECEPTOR-LIKE PROTEIN KINASE FAMILY PROTEIN-RELATED"/>
    <property type="match status" value="1"/>
</dbReference>
<dbReference type="Pfam" id="PF00560">
    <property type="entry name" value="LRR_1"/>
    <property type="match status" value="3"/>
</dbReference>
<name>A0ABY7DV21_MYAAR</name>
<evidence type="ECO:0000256" key="2">
    <source>
        <dbReference type="ARBA" id="ARBA00004167"/>
    </source>
</evidence>
<evidence type="ECO:0000256" key="7">
    <source>
        <dbReference type="ARBA" id="ARBA00022741"/>
    </source>
</evidence>
<dbReference type="SUPFAM" id="SSF52540">
    <property type="entry name" value="P-loop containing nucleoside triphosphate hydrolases"/>
    <property type="match status" value="1"/>
</dbReference>
<feature type="compositionally biased region" description="Pro residues" evidence="13">
    <location>
        <begin position="1754"/>
        <end position="1763"/>
    </location>
</feature>
<dbReference type="Gene3D" id="3.80.10.10">
    <property type="entry name" value="Ribonuclease Inhibitor"/>
    <property type="match status" value="3"/>
</dbReference>
<sequence length="1944" mass="218934">MLKENNPVGNNTTMVDFVEDIDVLLADGDEEGILRLLERAPNIPTGFEAVSGRCKDIVSLACQSGNPALLEILLQMGVDITDSEDSNRFGVVQQACVNGKVAILDFLHSRGFSLLPVGMQPWHEESPIYLACRHGHQDVVDFLINKDLDLIKHEDVRSCLLYAACLGGNDGIVRRFLSPNMNINEPMKLVRRFTDSENKTPLHGACKGDHFNVVEFLFDTFGTEVAVTEQVGRDFPHIIGRFLSRYFVPVESASGDRDSHDDLFQLHTGHLQKRNLHFLHSDWLNPYLVTLTTLDISNNSITELPSCLPWQLQNLKVLNAANNSLRQLTWNGLEGEEPNCCSLEEVNLSNNILESVTAALFCVPSLISLNLSHNKLQYLSRSKHQHLKLEKDPTANKNKSLVELQWLCNSLKILNVSHNSLCMLPGEIQQCCRLQQLIANNNNLTTFPQPWKCPLRTLDVSENQLERFATNVETYWCCSLINLNISGNRLDFLDEGIVKLGMLLDLNASRNKIERSLLSFKRTSRLGSEEFLSPEFPQCLAYCLRELRLANNNLDRVPPSICNLSSLEILDLSDNPIKDLPKELGNLRNCGLLKLKGISPKLPEHLAKHFTQDGKMTREMLTDFQDDLRGSKPCYKVKAMMIGKKDMGKTTLMNRLAGRGTLKGQNHRSIVCDEITIPAKRDFPISRRRESDVLLRVWDVPGDDVYTLVHHSMFTPHSLFILVWDFWSITEDIDKIRAWINNIQASTPYYKVVLVGTFLDRLPTDQRASAMEEVQNLMHERIDKLKAELYKTCMSMHLPGRSRKPLVGRKIPHSFTLVQNALTSVAKAYKQEKKPLCLTQTEFMNVLEDLEGSDLDLSSSDDISKVTRLFVPSQLARDPPLIESKEEVDKSKIVRRLYCMAECPSGFWTRLLTRMVTRIDQFSKEEWSFRPVCSGTLKLVGSRGVDGLENGLLITEVNMQEKFGIIGVIVDEIEDIIQDYYPGLLDIDDCTMRERIERYAVCPSCYPTLPLPACLNHFTVEMCAQKMIDNQPVICPNGSSHELSHLVPDLLMQELPLHFFLDVTALETQDSLLGGGVAGAVYRGRYRGNAVAVKLYRSDARYQLAERAGQLHSNGSETSGTGTMGSNFDDGEIYANVADMIFEQTDREKEAAMKSFKALKELRQEVSLTSRLQHPCIIALVGMAFSPHLMMALELAPLGSLRSVLDREVVERPVFNKYSDRRELQKPLFHKWLIFKFVYQISKGLEYLHSHGIVYKDLKSDNILTMSLSLNSPVNVKLSDYGISRFSWGGRSVGLVGTLGYQAPEILEGVPYDEKVDIFSLSMVIYEILTGKRPFSEYENLSQITKALKLEEKRPNLQDLNVHSRFPWLEGLMQECWARQAMFRPPASTIVSRRRMQSTQFLAQTACFRLQERPFEDQCVIGASIKMSQNGRQFIWVWEGGDSEDNPRTLSVLDPGWGSVSVERNVYPGPRARCMTKVGTHIWVGNLGSEIEVFDAQMGDMEPKGVFKLDGVPIQMLAHLEGENKYAVYVAMDNGVVFEFKNSSQNSHRQVGGVSKHISGYSAPSTLTLRSHTIHSMAMCEAHKELWVSNGCYIDIIDCVHFKVNTDERISLPVLLGLCEVPKYLLVSQIVCNDVLTFCLLGSSPFVLVFQAQNHKCFAYFSFENNSLYGKQVDVLKNFSVEEHLAYKGVTAYETSNRGSSIGEESSDEEMEVKKIGQLKVRQSAFRVRLPSEPPLVPRRPPKAEDSVTGDLAPPVPPRPFPTKSPSKVDDQKKPRPPPRGPHTVTTMPGFPTRKLKALSSVSLPSFPSSEACDMTVTSIAVVKNSLWVGRNIGDICIVDIEKERSPSVLPSVFGQVVAVMYDQNKLQRSDLQVDHVGLLSLENNVVSTYRLCDGLGFNEMEIAAWENYDVHDVSRIESFWGSIAQMEKDMISKNGSEVHVGEF</sequence>
<dbReference type="SUPFAM" id="SSF48403">
    <property type="entry name" value="Ankyrin repeat"/>
    <property type="match status" value="1"/>
</dbReference>
<dbReference type="PROSITE" id="PS50011">
    <property type="entry name" value="PROTEIN_KINASE_DOM"/>
    <property type="match status" value="1"/>
</dbReference>
<dbReference type="SMART" id="SM00248">
    <property type="entry name" value="ANK"/>
    <property type="match status" value="4"/>
</dbReference>
<keyword evidence="10" id="KW-0675">Receptor</keyword>
<dbReference type="SMART" id="SM00369">
    <property type="entry name" value="LRR_TYP"/>
    <property type="match status" value="5"/>
</dbReference>
<dbReference type="InterPro" id="IPR008271">
    <property type="entry name" value="Ser/Thr_kinase_AS"/>
</dbReference>
<organism evidence="16 17">
    <name type="scientific">Mya arenaria</name>
    <name type="common">Soft-shell clam</name>
    <dbReference type="NCBI Taxonomy" id="6604"/>
    <lineage>
        <taxon>Eukaryota</taxon>
        <taxon>Metazoa</taxon>
        <taxon>Spiralia</taxon>
        <taxon>Lophotrochozoa</taxon>
        <taxon>Mollusca</taxon>
        <taxon>Bivalvia</taxon>
        <taxon>Autobranchia</taxon>
        <taxon>Heteroconchia</taxon>
        <taxon>Euheterodonta</taxon>
        <taxon>Imparidentia</taxon>
        <taxon>Neoheterodontei</taxon>
        <taxon>Myida</taxon>
        <taxon>Myoidea</taxon>
        <taxon>Myidae</taxon>
        <taxon>Mya</taxon>
    </lineage>
</organism>
<evidence type="ECO:0000256" key="6">
    <source>
        <dbReference type="ARBA" id="ARBA00022737"/>
    </source>
</evidence>